<dbReference type="InterPro" id="IPR015943">
    <property type="entry name" value="WD40/YVTN_repeat-like_dom_sf"/>
</dbReference>
<dbReference type="OrthoDB" id="9783700at2"/>
<dbReference type="AlphaFoldDB" id="A0A3M0A9S6"/>
<sequence length="262" mass="29812">MKRVKLAPLMIALVAFTHYQLVIAQDTTPPNWQVIAEYPHPSHAFTQGLNYVNGELVETTGKHGLSRVLRYAPGELPSGSVATLPKQYFGEGSVVIGDQLLWLSWQRGQAFWIDLNTGNRRNAFRYDHEGWGLALSPDQSEIVVSDGSDSLRIWNHQGELQRTISVRQGVYSWHYLNELEWVGNTIFAFVWMNEKLLAINANSGEVMQSYDLAGLRDIQGEQQRITRHHTLNGIAFDPEDGHFFVTGKNWSTLYKLKLEGWE</sequence>
<dbReference type="PANTHER" id="PTHR31270">
    <property type="entry name" value="GLUTAMINYL-PEPTIDE CYCLOTRANSFERASE"/>
    <property type="match status" value="1"/>
</dbReference>
<protein>
    <submittedName>
        <fullName evidence="2">Glutamine cyclotransferase</fullName>
    </submittedName>
</protein>
<feature type="signal peptide" evidence="1">
    <location>
        <begin position="1"/>
        <end position="24"/>
    </location>
</feature>
<name>A0A3M0A9S6_9GAMM</name>
<dbReference type="Proteomes" id="UP000267187">
    <property type="component" value="Unassembled WGS sequence"/>
</dbReference>
<feature type="chain" id="PRO_5018328397" evidence="1">
    <location>
        <begin position="25"/>
        <end position="262"/>
    </location>
</feature>
<dbReference type="Pfam" id="PF05096">
    <property type="entry name" value="Glu_cyclase_2"/>
    <property type="match status" value="1"/>
</dbReference>
<evidence type="ECO:0000313" key="2">
    <source>
        <dbReference type="EMBL" id="RMA81376.1"/>
    </source>
</evidence>
<proteinExistence type="predicted"/>
<dbReference type="PANTHER" id="PTHR31270:SF1">
    <property type="entry name" value="GLUTAMINYL-PEPTIDE CYCLOTRANSFERASE"/>
    <property type="match status" value="1"/>
</dbReference>
<dbReference type="InterPro" id="IPR007788">
    <property type="entry name" value="QCT"/>
</dbReference>
<dbReference type="GO" id="GO:0016603">
    <property type="term" value="F:glutaminyl-peptide cyclotransferase activity"/>
    <property type="evidence" value="ECO:0007669"/>
    <property type="project" value="InterPro"/>
</dbReference>
<reference evidence="2 3" key="1">
    <citation type="submission" date="2018-10" db="EMBL/GenBank/DDBJ databases">
        <title>Genomic Encyclopedia of Type Strains, Phase IV (KMG-IV): sequencing the most valuable type-strain genomes for metagenomic binning, comparative biology and taxonomic classification.</title>
        <authorList>
            <person name="Goeker M."/>
        </authorList>
    </citation>
    <scope>NUCLEOTIDE SEQUENCE [LARGE SCALE GENOMIC DNA]</scope>
    <source>
        <strain evidence="2 3">DSM 25080</strain>
    </source>
</reference>
<comment type="caution">
    <text evidence="2">The sequence shown here is derived from an EMBL/GenBank/DDBJ whole genome shotgun (WGS) entry which is preliminary data.</text>
</comment>
<accession>A0A3M0A9S6</accession>
<organism evidence="2 3">
    <name type="scientific">Umboniibacter marinipuniceus</name>
    <dbReference type="NCBI Taxonomy" id="569599"/>
    <lineage>
        <taxon>Bacteria</taxon>
        <taxon>Pseudomonadati</taxon>
        <taxon>Pseudomonadota</taxon>
        <taxon>Gammaproteobacteria</taxon>
        <taxon>Cellvibrionales</taxon>
        <taxon>Cellvibrionaceae</taxon>
        <taxon>Umboniibacter</taxon>
    </lineage>
</organism>
<keyword evidence="1" id="KW-0732">Signal</keyword>
<evidence type="ECO:0000256" key="1">
    <source>
        <dbReference type="SAM" id="SignalP"/>
    </source>
</evidence>
<dbReference type="InterPro" id="IPR011044">
    <property type="entry name" value="Quino_amine_DH_bsu"/>
</dbReference>
<keyword evidence="2" id="KW-0808">Transferase</keyword>
<dbReference type="SUPFAM" id="SSF50969">
    <property type="entry name" value="YVTN repeat-like/Quinoprotein amine dehydrogenase"/>
    <property type="match status" value="1"/>
</dbReference>
<evidence type="ECO:0000313" key="3">
    <source>
        <dbReference type="Proteomes" id="UP000267187"/>
    </source>
</evidence>
<gene>
    <name evidence="2" type="ORF">DFR27_1196</name>
</gene>
<dbReference type="RefSeq" id="WP_121876519.1">
    <property type="nucleotide sequence ID" value="NZ_REFJ01000002.1"/>
</dbReference>
<keyword evidence="3" id="KW-1185">Reference proteome</keyword>
<dbReference type="Gene3D" id="2.130.10.10">
    <property type="entry name" value="YVTN repeat-like/Quinoprotein amine dehydrogenase"/>
    <property type="match status" value="1"/>
</dbReference>
<dbReference type="EMBL" id="REFJ01000002">
    <property type="protein sequence ID" value="RMA81376.1"/>
    <property type="molecule type" value="Genomic_DNA"/>
</dbReference>